<evidence type="ECO:0000259" key="8">
    <source>
        <dbReference type="PROSITE" id="PS50035"/>
    </source>
</evidence>
<dbReference type="SUPFAM" id="SSF56024">
    <property type="entry name" value="Phospholipase D/nuclease"/>
    <property type="match status" value="1"/>
</dbReference>
<dbReference type="GO" id="GO:0005739">
    <property type="term" value="C:mitochondrion"/>
    <property type="evidence" value="ECO:0007669"/>
    <property type="project" value="TreeGrafter"/>
</dbReference>
<evidence type="ECO:0000256" key="7">
    <source>
        <dbReference type="SAM" id="Phobius"/>
    </source>
</evidence>
<gene>
    <name evidence="9" type="ORF">CALMAC_LOCUS18126</name>
</gene>
<keyword evidence="7" id="KW-0812">Transmembrane</keyword>
<feature type="transmembrane region" description="Helical" evidence="7">
    <location>
        <begin position="6"/>
        <end position="24"/>
    </location>
</feature>
<evidence type="ECO:0000256" key="4">
    <source>
        <dbReference type="ARBA" id="ARBA00038012"/>
    </source>
</evidence>
<feature type="domain" description="PLD phosphodiesterase" evidence="8">
    <location>
        <begin position="148"/>
        <end position="180"/>
    </location>
</feature>
<dbReference type="InterPro" id="IPR025202">
    <property type="entry name" value="PLD-like_dom"/>
</dbReference>
<keyword evidence="3" id="KW-0443">Lipid metabolism</keyword>
<proteinExistence type="inferred from homology"/>
<dbReference type="GO" id="GO:0016042">
    <property type="term" value="P:lipid catabolic process"/>
    <property type="evidence" value="ECO:0007669"/>
    <property type="project" value="UniProtKB-KW"/>
</dbReference>
<evidence type="ECO:0000256" key="3">
    <source>
        <dbReference type="ARBA" id="ARBA00023098"/>
    </source>
</evidence>
<dbReference type="EMBL" id="CAACVG010012503">
    <property type="protein sequence ID" value="VEN60424.1"/>
    <property type="molecule type" value="Genomic_DNA"/>
</dbReference>
<dbReference type="Pfam" id="PF13091">
    <property type="entry name" value="PLDc_2"/>
    <property type="match status" value="1"/>
</dbReference>
<dbReference type="GO" id="GO:0034587">
    <property type="term" value="P:piRNA processing"/>
    <property type="evidence" value="ECO:0007669"/>
    <property type="project" value="TreeGrafter"/>
</dbReference>
<reference evidence="9 10" key="1">
    <citation type="submission" date="2019-01" db="EMBL/GenBank/DDBJ databases">
        <authorList>
            <person name="Sayadi A."/>
        </authorList>
    </citation>
    <scope>NUCLEOTIDE SEQUENCE [LARGE SCALE GENOMIC DNA]</scope>
</reference>
<evidence type="ECO:0000256" key="2">
    <source>
        <dbReference type="ARBA" id="ARBA00022963"/>
    </source>
</evidence>
<evidence type="ECO:0000256" key="6">
    <source>
        <dbReference type="ARBA" id="ARBA00043167"/>
    </source>
</evidence>
<evidence type="ECO:0000313" key="10">
    <source>
        <dbReference type="Proteomes" id="UP000410492"/>
    </source>
</evidence>
<dbReference type="GO" id="GO:0016891">
    <property type="term" value="F:RNA endonuclease activity producing 5'-phosphomonoesters, hydrolytic mechanism"/>
    <property type="evidence" value="ECO:0007669"/>
    <property type="project" value="TreeGrafter"/>
</dbReference>
<keyword evidence="2" id="KW-0442">Lipid degradation</keyword>
<dbReference type="InterPro" id="IPR051406">
    <property type="entry name" value="PLD_domain"/>
</dbReference>
<evidence type="ECO:0000256" key="5">
    <source>
        <dbReference type="ARBA" id="ARBA00040549"/>
    </source>
</evidence>
<dbReference type="AlphaFoldDB" id="A0A653DK78"/>
<keyword evidence="7" id="KW-1133">Transmembrane helix</keyword>
<dbReference type="InterPro" id="IPR001736">
    <property type="entry name" value="PLipase_D/transphosphatidylase"/>
</dbReference>
<keyword evidence="7" id="KW-0472">Membrane</keyword>
<evidence type="ECO:0000313" key="9">
    <source>
        <dbReference type="EMBL" id="VEN60424.1"/>
    </source>
</evidence>
<evidence type="ECO:0000256" key="1">
    <source>
        <dbReference type="ARBA" id="ARBA00022801"/>
    </source>
</evidence>
<sequence>MNKLRNSVILATLTFVPLIINIILHKRYQRLRKALKCREKFYYNVIFTDMRTFDCKQHLIHRKECGNLCSYVQLQKILHFVASAKVSICVCMYMLTLKQFSNELIKAHKRGIKIRVILDLVMSKTEASQFNITEFIQHDIPHKYQTSEHSMMHHKFCLIDKEDSSLAKMFFGSLNLTSQALVSNFDSIVLTNNSNIIQRYGEEFEELWSCF</sequence>
<dbReference type="PANTHER" id="PTHR43856">
    <property type="entry name" value="CARDIOLIPIN HYDROLASE"/>
    <property type="match status" value="1"/>
</dbReference>
<dbReference type="PROSITE" id="PS50035">
    <property type="entry name" value="PLD"/>
    <property type="match status" value="1"/>
</dbReference>
<comment type="similarity">
    <text evidence="4">Belongs to the phospholipase D family. MitoPLD/Zucchini subfamily.</text>
</comment>
<dbReference type="OrthoDB" id="5205528at2759"/>
<keyword evidence="10" id="KW-1185">Reference proteome</keyword>
<organism evidence="9 10">
    <name type="scientific">Callosobruchus maculatus</name>
    <name type="common">Southern cowpea weevil</name>
    <name type="synonym">Pulse bruchid</name>
    <dbReference type="NCBI Taxonomy" id="64391"/>
    <lineage>
        <taxon>Eukaryota</taxon>
        <taxon>Metazoa</taxon>
        <taxon>Ecdysozoa</taxon>
        <taxon>Arthropoda</taxon>
        <taxon>Hexapoda</taxon>
        <taxon>Insecta</taxon>
        <taxon>Pterygota</taxon>
        <taxon>Neoptera</taxon>
        <taxon>Endopterygota</taxon>
        <taxon>Coleoptera</taxon>
        <taxon>Polyphaga</taxon>
        <taxon>Cucujiformia</taxon>
        <taxon>Chrysomeloidea</taxon>
        <taxon>Chrysomelidae</taxon>
        <taxon>Bruchinae</taxon>
        <taxon>Bruchini</taxon>
        <taxon>Callosobruchus</taxon>
    </lineage>
</organism>
<keyword evidence="1" id="KW-0378">Hydrolase</keyword>
<name>A0A653DK78_CALMS</name>
<protein>
    <recommendedName>
        <fullName evidence="5">Mitochondrial cardiolipin hydrolase</fullName>
    </recommendedName>
    <alternativeName>
        <fullName evidence="6">Mitochondrial phospholipase</fullName>
    </alternativeName>
</protein>
<dbReference type="Proteomes" id="UP000410492">
    <property type="component" value="Unassembled WGS sequence"/>
</dbReference>
<dbReference type="Gene3D" id="3.30.870.10">
    <property type="entry name" value="Endonuclease Chain A"/>
    <property type="match status" value="1"/>
</dbReference>
<dbReference type="PANTHER" id="PTHR43856:SF1">
    <property type="entry name" value="MITOCHONDRIAL CARDIOLIPIN HYDROLASE"/>
    <property type="match status" value="1"/>
</dbReference>
<accession>A0A653DK78</accession>